<reference evidence="3" key="3">
    <citation type="submission" date="2016-03" db="UniProtKB">
        <authorList>
            <consortium name="EnsemblProtists"/>
        </authorList>
    </citation>
    <scope>IDENTIFICATION</scope>
</reference>
<gene>
    <name evidence="2" type="ORF">GUITHDRAFT_75844</name>
</gene>
<dbReference type="PaxDb" id="55529-EKX40255"/>
<dbReference type="InterPro" id="IPR031165">
    <property type="entry name" value="GNAT_YJDJ"/>
</dbReference>
<dbReference type="PROSITE" id="PS51729">
    <property type="entry name" value="GNAT_YJDJ"/>
    <property type="match status" value="1"/>
</dbReference>
<dbReference type="Pfam" id="PF14542">
    <property type="entry name" value="Acetyltransf_CG"/>
    <property type="match status" value="1"/>
</dbReference>
<sequence>MLVPGASSEDAPLLTYRLRKKDGKTVMDMEHTFTPSALRGRGIAEKLCVAAFEYCSARSMRVIPSCSYIRDTFLARRKEFLSQVV</sequence>
<reference evidence="2 4" key="1">
    <citation type="journal article" date="2012" name="Nature">
        <title>Algal genomes reveal evolutionary mosaicism and the fate of nucleomorphs.</title>
        <authorList>
            <consortium name="DOE Joint Genome Institute"/>
            <person name="Curtis B.A."/>
            <person name="Tanifuji G."/>
            <person name="Burki F."/>
            <person name="Gruber A."/>
            <person name="Irimia M."/>
            <person name="Maruyama S."/>
            <person name="Arias M.C."/>
            <person name="Ball S.G."/>
            <person name="Gile G.H."/>
            <person name="Hirakawa Y."/>
            <person name="Hopkins J.F."/>
            <person name="Kuo A."/>
            <person name="Rensing S.A."/>
            <person name="Schmutz J."/>
            <person name="Symeonidi A."/>
            <person name="Elias M."/>
            <person name="Eveleigh R.J."/>
            <person name="Herman E.K."/>
            <person name="Klute M.J."/>
            <person name="Nakayama T."/>
            <person name="Obornik M."/>
            <person name="Reyes-Prieto A."/>
            <person name="Armbrust E.V."/>
            <person name="Aves S.J."/>
            <person name="Beiko R.G."/>
            <person name="Coutinho P."/>
            <person name="Dacks J.B."/>
            <person name="Durnford D.G."/>
            <person name="Fast N.M."/>
            <person name="Green B.R."/>
            <person name="Grisdale C.J."/>
            <person name="Hempel F."/>
            <person name="Henrissat B."/>
            <person name="Hoppner M.P."/>
            <person name="Ishida K."/>
            <person name="Kim E."/>
            <person name="Koreny L."/>
            <person name="Kroth P.G."/>
            <person name="Liu Y."/>
            <person name="Malik S.B."/>
            <person name="Maier U.G."/>
            <person name="McRose D."/>
            <person name="Mock T."/>
            <person name="Neilson J.A."/>
            <person name="Onodera N.T."/>
            <person name="Poole A.M."/>
            <person name="Pritham E.J."/>
            <person name="Richards T.A."/>
            <person name="Rocap G."/>
            <person name="Roy S.W."/>
            <person name="Sarai C."/>
            <person name="Schaack S."/>
            <person name="Shirato S."/>
            <person name="Slamovits C.H."/>
            <person name="Spencer D.F."/>
            <person name="Suzuki S."/>
            <person name="Worden A.Z."/>
            <person name="Zauner S."/>
            <person name="Barry K."/>
            <person name="Bell C."/>
            <person name="Bharti A.K."/>
            <person name="Crow J.A."/>
            <person name="Grimwood J."/>
            <person name="Kramer R."/>
            <person name="Lindquist E."/>
            <person name="Lucas S."/>
            <person name="Salamov A."/>
            <person name="McFadden G.I."/>
            <person name="Lane C.E."/>
            <person name="Keeling P.J."/>
            <person name="Gray M.W."/>
            <person name="Grigoriev I.V."/>
            <person name="Archibald J.M."/>
        </authorList>
    </citation>
    <scope>NUCLEOTIDE SEQUENCE</scope>
    <source>
        <strain evidence="2 4">CCMP2712</strain>
    </source>
</reference>
<dbReference type="Gene3D" id="3.40.630.30">
    <property type="match status" value="1"/>
</dbReference>
<accession>L1IWN8</accession>
<dbReference type="InterPro" id="IPR045057">
    <property type="entry name" value="Gcn5-rel_NAT"/>
</dbReference>
<feature type="domain" description="N-acetyltransferase" evidence="1">
    <location>
        <begin position="1"/>
        <end position="85"/>
    </location>
</feature>
<dbReference type="GeneID" id="17296957"/>
<dbReference type="OrthoDB" id="74247at2759"/>
<dbReference type="Proteomes" id="UP000011087">
    <property type="component" value="Unassembled WGS sequence"/>
</dbReference>
<dbReference type="PANTHER" id="PTHR31435">
    <property type="entry name" value="PROTEIN NATD1"/>
    <property type="match status" value="1"/>
</dbReference>
<dbReference type="EMBL" id="JH993033">
    <property type="protein sequence ID" value="EKX40255.1"/>
    <property type="molecule type" value="Genomic_DNA"/>
</dbReference>
<evidence type="ECO:0000259" key="1">
    <source>
        <dbReference type="PROSITE" id="PS51729"/>
    </source>
</evidence>
<name>L1IWN8_GUITC</name>
<proteinExistence type="predicted"/>
<evidence type="ECO:0000313" key="2">
    <source>
        <dbReference type="EMBL" id="EKX40255.1"/>
    </source>
</evidence>
<dbReference type="RefSeq" id="XP_005827235.1">
    <property type="nucleotide sequence ID" value="XM_005827178.1"/>
</dbReference>
<dbReference type="PANTHER" id="PTHR31435:SF9">
    <property type="entry name" value="PROTEIN NATD1"/>
    <property type="match status" value="1"/>
</dbReference>
<dbReference type="OMA" id="SMDWIAS"/>
<dbReference type="KEGG" id="gtt:GUITHDRAFT_75844"/>
<reference evidence="4" key="2">
    <citation type="submission" date="2012-11" db="EMBL/GenBank/DDBJ databases">
        <authorList>
            <person name="Kuo A."/>
            <person name="Curtis B.A."/>
            <person name="Tanifuji G."/>
            <person name="Burki F."/>
            <person name="Gruber A."/>
            <person name="Irimia M."/>
            <person name="Maruyama S."/>
            <person name="Arias M.C."/>
            <person name="Ball S.G."/>
            <person name="Gile G.H."/>
            <person name="Hirakawa Y."/>
            <person name="Hopkins J.F."/>
            <person name="Rensing S.A."/>
            <person name="Schmutz J."/>
            <person name="Symeonidi A."/>
            <person name="Elias M."/>
            <person name="Eveleigh R.J."/>
            <person name="Herman E.K."/>
            <person name="Klute M.J."/>
            <person name="Nakayama T."/>
            <person name="Obornik M."/>
            <person name="Reyes-Prieto A."/>
            <person name="Armbrust E.V."/>
            <person name="Aves S.J."/>
            <person name="Beiko R.G."/>
            <person name="Coutinho P."/>
            <person name="Dacks J.B."/>
            <person name="Durnford D.G."/>
            <person name="Fast N.M."/>
            <person name="Green B.R."/>
            <person name="Grisdale C."/>
            <person name="Hempe F."/>
            <person name="Henrissat B."/>
            <person name="Hoppner M.P."/>
            <person name="Ishida K.-I."/>
            <person name="Kim E."/>
            <person name="Koreny L."/>
            <person name="Kroth P.G."/>
            <person name="Liu Y."/>
            <person name="Malik S.-B."/>
            <person name="Maier U.G."/>
            <person name="McRose D."/>
            <person name="Mock T."/>
            <person name="Neilson J.A."/>
            <person name="Onodera N.T."/>
            <person name="Poole A.M."/>
            <person name="Pritham E.J."/>
            <person name="Richards T.A."/>
            <person name="Rocap G."/>
            <person name="Roy S.W."/>
            <person name="Sarai C."/>
            <person name="Schaack S."/>
            <person name="Shirato S."/>
            <person name="Slamovits C.H."/>
            <person name="Spencer D.F."/>
            <person name="Suzuki S."/>
            <person name="Worden A.Z."/>
            <person name="Zauner S."/>
            <person name="Barry K."/>
            <person name="Bell C."/>
            <person name="Bharti A.K."/>
            <person name="Crow J.A."/>
            <person name="Grimwood J."/>
            <person name="Kramer R."/>
            <person name="Lindquist E."/>
            <person name="Lucas S."/>
            <person name="Salamov A."/>
            <person name="McFadden G.I."/>
            <person name="Lane C.E."/>
            <person name="Keeling P.J."/>
            <person name="Gray M.W."/>
            <person name="Grigoriev I.V."/>
            <person name="Archibald J.M."/>
        </authorList>
    </citation>
    <scope>NUCLEOTIDE SEQUENCE</scope>
    <source>
        <strain evidence="4">CCMP2712</strain>
    </source>
</reference>
<evidence type="ECO:0000313" key="4">
    <source>
        <dbReference type="Proteomes" id="UP000011087"/>
    </source>
</evidence>
<dbReference type="InterPro" id="IPR016181">
    <property type="entry name" value="Acyl_CoA_acyltransferase"/>
</dbReference>
<dbReference type="HOGENOM" id="CLU_132888_1_4_1"/>
<dbReference type="EnsemblProtists" id="EKX40255">
    <property type="protein sequence ID" value="EKX40255"/>
    <property type="gene ID" value="GUITHDRAFT_75844"/>
</dbReference>
<dbReference type="SUPFAM" id="SSF55729">
    <property type="entry name" value="Acyl-CoA N-acyltransferases (Nat)"/>
    <property type="match status" value="1"/>
</dbReference>
<keyword evidence="4" id="KW-1185">Reference proteome</keyword>
<protein>
    <recommendedName>
        <fullName evidence="1">N-acetyltransferase domain-containing protein</fullName>
    </recommendedName>
</protein>
<evidence type="ECO:0000313" key="3">
    <source>
        <dbReference type="EnsemblProtists" id="EKX40255"/>
    </source>
</evidence>
<dbReference type="AlphaFoldDB" id="L1IWN8"/>
<organism evidence="2">
    <name type="scientific">Guillardia theta (strain CCMP2712)</name>
    <name type="common">Cryptophyte</name>
    <dbReference type="NCBI Taxonomy" id="905079"/>
    <lineage>
        <taxon>Eukaryota</taxon>
        <taxon>Cryptophyceae</taxon>
        <taxon>Pyrenomonadales</taxon>
        <taxon>Geminigeraceae</taxon>
        <taxon>Guillardia</taxon>
    </lineage>
</organism>